<name>A0A212M1D5_9FIRM</name>
<dbReference type="InterPro" id="IPR050834">
    <property type="entry name" value="Glycosyltransf_2"/>
</dbReference>
<dbReference type="AlphaFoldDB" id="A0A212M1D5"/>
<accession>A0A212M1D5</accession>
<dbReference type="PANTHER" id="PTHR43685">
    <property type="entry name" value="GLYCOSYLTRANSFERASE"/>
    <property type="match status" value="1"/>
</dbReference>
<dbReference type="SUPFAM" id="SSF53448">
    <property type="entry name" value="Nucleotide-diphospho-sugar transferases"/>
    <property type="match status" value="1"/>
</dbReference>
<dbReference type="Gene3D" id="3.90.550.10">
    <property type="entry name" value="Spore Coat Polysaccharide Biosynthesis Protein SpsA, Chain A"/>
    <property type="match status" value="1"/>
</dbReference>
<protein>
    <submittedName>
        <fullName evidence="3">Glycosyl transferase family 2</fullName>
    </submittedName>
</protein>
<dbReference type="Pfam" id="PF00535">
    <property type="entry name" value="Glycos_transf_2"/>
    <property type="match status" value="1"/>
</dbReference>
<sequence>METIIGDVLKVSVCMATYNGEKYIQRQLDSILKQLRADDEVIIVDDNSTDNSNNIFDNINDIRVKVYKNKYNLGFLATFEKSMKLANGDIIFLSDQDDIWMDNKVEKILDVFETNKADIVCHDAIIIDNNNNILYNSFTEIRKINTSAMRNFIFNSYTGCCMAFRARLKEIILPIPADAIYHDRWIGIMGSLFNMNIQFAEDKLIYYVRHGNNASPMSKRSLTVIILDRIRLAKVIIARWLLFKRKVF</sequence>
<feature type="domain" description="Glycosyltransferase 2-like" evidence="2">
    <location>
        <begin position="12"/>
        <end position="171"/>
    </location>
</feature>
<keyword evidence="3" id="KW-0808">Transferase</keyword>
<dbReference type="EMBL" id="FMJE01000007">
    <property type="protein sequence ID" value="SCM83623.1"/>
    <property type="molecule type" value="Genomic_DNA"/>
</dbReference>
<dbReference type="PANTHER" id="PTHR43685:SF11">
    <property type="entry name" value="GLYCOSYLTRANSFERASE TAGX-RELATED"/>
    <property type="match status" value="1"/>
</dbReference>
<evidence type="ECO:0000256" key="1">
    <source>
        <dbReference type="ARBA" id="ARBA00006739"/>
    </source>
</evidence>
<dbReference type="GO" id="GO:0016740">
    <property type="term" value="F:transferase activity"/>
    <property type="evidence" value="ECO:0007669"/>
    <property type="project" value="UniProtKB-KW"/>
</dbReference>
<evidence type="ECO:0000259" key="2">
    <source>
        <dbReference type="Pfam" id="PF00535"/>
    </source>
</evidence>
<organism evidence="3">
    <name type="scientific">uncultured Sporomusa sp</name>
    <dbReference type="NCBI Taxonomy" id="307249"/>
    <lineage>
        <taxon>Bacteria</taxon>
        <taxon>Bacillati</taxon>
        <taxon>Bacillota</taxon>
        <taxon>Negativicutes</taxon>
        <taxon>Selenomonadales</taxon>
        <taxon>Sporomusaceae</taxon>
        <taxon>Sporomusa</taxon>
        <taxon>environmental samples</taxon>
    </lineage>
</organism>
<reference evidence="3" key="1">
    <citation type="submission" date="2016-08" db="EMBL/GenBank/DDBJ databases">
        <authorList>
            <person name="Seilhamer J.J."/>
        </authorList>
    </citation>
    <scope>NUCLEOTIDE SEQUENCE</scope>
    <source>
        <strain evidence="3">86</strain>
    </source>
</reference>
<dbReference type="RefSeq" id="WP_288185997.1">
    <property type="nucleotide sequence ID" value="NZ_LT608335.1"/>
</dbReference>
<proteinExistence type="inferred from homology"/>
<dbReference type="InterPro" id="IPR001173">
    <property type="entry name" value="Glyco_trans_2-like"/>
</dbReference>
<dbReference type="InterPro" id="IPR029044">
    <property type="entry name" value="Nucleotide-diphossugar_trans"/>
</dbReference>
<comment type="similarity">
    <text evidence="1">Belongs to the glycosyltransferase 2 family.</text>
</comment>
<gene>
    <name evidence="3" type="ORF">KL86SPO_70481</name>
</gene>
<evidence type="ECO:0000313" key="3">
    <source>
        <dbReference type="EMBL" id="SCM83623.1"/>
    </source>
</evidence>